<dbReference type="Proteomes" id="UP001551329">
    <property type="component" value="Unassembled WGS sequence"/>
</dbReference>
<sequence length="146" mass="16130">MGGRTDPGSRRFLLETRPGRHPGTVVLMLEGELDHDTVDPLRTALTEHREAARVVVDCSGLRFCDSTGLNVLLRARRRMVARGGRVDLSGLRPPVDRMFEITGARKVFRVYEDPRAAFEDDSAKDRPGTPTREVSSEGTAPRGDST</sequence>
<dbReference type="PROSITE" id="PS50801">
    <property type="entry name" value="STAS"/>
    <property type="match status" value="1"/>
</dbReference>
<feature type="compositionally biased region" description="Polar residues" evidence="3">
    <location>
        <begin position="132"/>
        <end position="146"/>
    </location>
</feature>
<dbReference type="Pfam" id="PF13466">
    <property type="entry name" value="STAS_2"/>
    <property type="match status" value="1"/>
</dbReference>
<proteinExistence type="inferred from homology"/>
<dbReference type="SUPFAM" id="SSF52091">
    <property type="entry name" value="SpoIIaa-like"/>
    <property type="match status" value="1"/>
</dbReference>
<organism evidence="5 6">
    <name type="scientific">Streptomyces narbonensis</name>
    <dbReference type="NCBI Taxonomy" id="67333"/>
    <lineage>
        <taxon>Bacteria</taxon>
        <taxon>Bacillati</taxon>
        <taxon>Actinomycetota</taxon>
        <taxon>Actinomycetes</taxon>
        <taxon>Kitasatosporales</taxon>
        <taxon>Streptomycetaceae</taxon>
        <taxon>Streptomyces</taxon>
    </lineage>
</organism>
<comment type="similarity">
    <text evidence="1 2">Belongs to the anti-sigma-factor antagonist family.</text>
</comment>
<dbReference type="InterPro" id="IPR002645">
    <property type="entry name" value="STAS_dom"/>
</dbReference>
<evidence type="ECO:0000256" key="2">
    <source>
        <dbReference type="RuleBase" id="RU003749"/>
    </source>
</evidence>
<gene>
    <name evidence="5" type="ORF">AB0A88_36335</name>
</gene>
<evidence type="ECO:0000256" key="3">
    <source>
        <dbReference type="SAM" id="MobiDB-lite"/>
    </source>
</evidence>
<dbReference type="CDD" id="cd07043">
    <property type="entry name" value="STAS_anti-anti-sigma_factors"/>
    <property type="match status" value="1"/>
</dbReference>
<dbReference type="InterPro" id="IPR003658">
    <property type="entry name" value="Anti-sigma_ant"/>
</dbReference>
<keyword evidence="6" id="KW-1185">Reference proteome</keyword>
<comment type="caution">
    <text evidence="5">The sequence shown here is derived from an EMBL/GenBank/DDBJ whole genome shotgun (WGS) entry which is preliminary data.</text>
</comment>
<evidence type="ECO:0000313" key="6">
    <source>
        <dbReference type="Proteomes" id="UP001551329"/>
    </source>
</evidence>
<dbReference type="NCBIfam" id="TIGR00377">
    <property type="entry name" value="ant_ant_sig"/>
    <property type="match status" value="1"/>
</dbReference>
<evidence type="ECO:0000313" key="5">
    <source>
        <dbReference type="EMBL" id="MEU7075551.1"/>
    </source>
</evidence>
<dbReference type="InterPro" id="IPR036513">
    <property type="entry name" value="STAS_dom_sf"/>
</dbReference>
<dbReference type="Gene3D" id="3.30.750.24">
    <property type="entry name" value="STAS domain"/>
    <property type="match status" value="1"/>
</dbReference>
<protein>
    <recommendedName>
        <fullName evidence="2">Anti-sigma factor antagonist</fullName>
    </recommendedName>
</protein>
<dbReference type="PANTHER" id="PTHR33495">
    <property type="entry name" value="ANTI-SIGMA FACTOR ANTAGONIST TM_1081-RELATED-RELATED"/>
    <property type="match status" value="1"/>
</dbReference>
<feature type="domain" description="STAS" evidence="4">
    <location>
        <begin position="14"/>
        <end position="121"/>
    </location>
</feature>
<accession>A0ABV3CL92</accession>
<feature type="region of interest" description="Disordered" evidence="3">
    <location>
        <begin position="118"/>
        <end position="146"/>
    </location>
</feature>
<name>A0ABV3CL92_9ACTN</name>
<feature type="compositionally biased region" description="Basic and acidic residues" evidence="3">
    <location>
        <begin position="118"/>
        <end position="127"/>
    </location>
</feature>
<dbReference type="PANTHER" id="PTHR33495:SF2">
    <property type="entry name" value="ANTI-SIGMA FACTOR ANTAGONIST TM_1081-RELATED"/>
    <property type="match status" value="1"/>
</dbReference>
<reference evidence="5 6" key="1">
    <citation type="submission" date="2024-06" db="EMBL/GenBank/DDBJ databases">
        <title>The Natural Products Discovery Center: Release of the First 8490 Sequenced Strains for Exploring Actinobacteria Biosynthetic Diversity.</title>
        <authorList>
            <person name="Kalkreuter E."/>
            <person name="Kautsar S.A."/>
            <person name="Yang D."/>
            <person name="Bader C.D."/>
            <person name="Teijaro C.N."/>
            <person name="Fluegel L."/>
            <person name="Davis C.M."/>
            <person name="Simpson J.R."/>
            <person name="Lauterbach L."/>
            <person name="Steele A.D."/>
            <person name="Gui C."/>
            <person name="Meng S."/>
            <person name="Li G."/>
            <person name="Viehrig K."/>
            <person name="Ye F."/>
            <person name="Su P."/>
            <person name="Kiefer A.F."/>
            <person name="Nichols A."/>
            <person name="Cepeda A.J."/>
            <person name="Yan W."/>
            <person name="Fan B."/>
            <person name="Jiang Y."/>
            <person name="Adhikari A."/>
            <person name="Zheng C.-J."/>
            <person name="Schuster L."/>
            <person name="Cowan T.M."/>
            <person name="Smanski M.J."/>
            <person name="Chevrette M.G."/>
            <person name="De Carvalho L.P.S."/>
            <person name="Shen B."/>
        </authorList>
    </citation>
    <scope>NUCLEOTIDE SEQUENCE [LARGE SCALE GENOMIC DNA]</scope>
    <source>
        <strain evidence="5 6">NPDC045974</strain>
    </source>
</reference>
<dbReference type="RefSeq" id="WP_358478108.1">
    <property type="nucleotide sequence ID" value="NZ_JBEZAE010000040.1"/>
</dbReference>
<evidence type="ECO:0000259" key="4">
    <source>
        <dbReference type="PROSITE" id="PS50801"/>
    </source>
</evidence>
<evidence type="ECO:0000256" key="1">
    <source>
        <dbReference type="ARBA" id="ARBA00009013"/>
    </source>
</evidence>
<dbReference type="EMBL" id="JBEZAE010000040">
    <property type="protein sequence ID" value="MEU7075551.1"/>
    <property type="molecule type" value="Genomic_DNA"/>
</dbReference>
<dbReference type="InterPro" id="IPR058548">
    <property type="entry name" value="MlaB-like_STAS"/>
</dbReference>